<keyword evidence="2" id="KW-1185">Reference proteome</keyword>
<name>A0A9W8LC26_9FUNG</name>
<sequence>MMMNSMPVAPLLGVPFEPFSQTHIMTQRYSRRQLVDDVAGESIPADASYDDIVYVSDLPLPARVIRPGMSLPKGLLLPSDTLLFIVDDDSIITLVGCTDGRRR</sequence>
<comment type="caution">
    <text evidence="1">The sequence shown here is derived from an EMBL/GenBank/DDBJ whole genome shotgun (WGS) entry which is preliminary data.</text>
</comment>
<dbReference type="EMBL" id="JANBUH010000104">
    <property type="protein sequence ID" value="KAJ2754643.1"/>
    <property type="molecule type" value="Genomic_DNA"/>
</dbReference>
<proteinExistence type="predicted"/>
<reference evidence="1" key="1">
    <citation type="submission" date="2022-07" db="EMBL/GenBank/DDBJ databases">
        <title>Phylogenomic reconstructions and comparative analyses of Kickxellomycotina fungi.</title>
        <authorList>
            <person name="Reynolds N.K."/>
            <person name="Stajich J.E."/>
            <person name="Barry K."/>
            <person name="Grigoriev I.V."/>
            <person name="Crous P."/>
            <person name="Smith M.E."/>
        </authorList>
    </citation>
    <scope>NUCLEOTIDE SEQUENCE</scope>
    <source>
        <strain evidence="1">BCRC 34297</strain>
    </source>
</reference>
<dbReference type="OrthoDB" id="5512611at2759"/>
<organism evidence="1 2">
    <name type="scientific">Coemansia pectinata</name>
    <dbReference type="NCBI Taxonomy" id="1052879"/>
    <lineage>
        <taxon>Eukaryota</taxon>
        <taxon>Fungi</taxon>
        <taxon>Fungi incertae sedis</taxon>
        <taxon>Zoopagomycota</taxon>
        <taxon>Kickxellomycotina</taxon>
        <taxon>Kickxellomycetes</taxon>
        <taxon>Kickxellales</taxon>
        <taxon>Kickxellaceae</taxon>
        <taxon>Coemansia</taxon>
    </lineage>
</organism>
<dbReference type="AlphaFoldDB" id="A0A9W8LC26"/>
<gene>
    <name evidence="1" type="ORF">GGI19_002265</name>
</gene>
<accession>A0A9W8LC26</accession>
<protein>
    <submittedName>
        <fullName evidence="1">Uncharacterized protein</fullName>
    </submittedName>
</protein>
<evidence type="ECO:0000313" key="2">
    <source>
        <dbReference type="Proteomes" id="UP001140011"/>
    </source>
</evidence>
<evidence type="ECO:0000313" key="1">
    <source>
        <dbReference type="EMBL" id="KAJ2754643.1"/>
    </source>
</evidence>
<dbReference type="Proteomes" id="UP001140011">
    <property type="component" value="Unassembled WGS sequence"/>
</dbReference>